<dbReference type="AlphaFoldDB" id="A0AAQ3L4S8"/>
<keyword evidence="3 5" id="KW-0378">Hydrolase</keyword>
<comment type="cofactor">
    <cofactor evidence="1">
        <name>Mg(2+)</name>
        <dbReference type="ChEBI" id="CHEBI:18420"/>
    </cofactor>
</comment>
<reference evidence="5 6" key="1">
    <citation type="submission" date="2023-10" db="EMBL/GenBank/DDBJ databases">
        <title>Rubellicoccus peritrichatus gen. nov., sp. nov., isolated from an algae of coral reef tank.</title>
        <authorList>
            <person name="Luo J."/>
        </authorList>
    </citation>
    <scope>NUCLEOTIDE SEQUENCE [LARGE SCALE GENOMIC DNA]</scope>
    <source>
        <strain evidence="5 6">CR14</strain>
    </source>
</reference>
<dbReference type="InterPro" id="IPR041492">
    <property type="entry name" value="HAD_2"/>
</dbReference>
<name>A0AAQ3L4S8_9BACT</name>
<dbReference type="InterPro" id="IPR051400">
    <property type="entry name" value="HAD-like_hydrolase"/>
</dbReference>
<proteinExistence type="predicted"/>
<dbReference type="InterPro" id="IPR036412">
    <property type="entry name" value="HAD-like_sf"/>
</dbReference>
<keyword evidence="4" id="KW-0460">Magnesium</keyword>
<sequence length="221" mass="25052">MNSFPHAIIFDLDNTLLDRDTSVRRLLTQQWLQFFPEHNCVLKDAFIEKFLREDNNGYSNKVETYTRVLRHFEGLTAEPEFLAEHFRGEISNCVVCFESVKDVLCKLSDTYKLGMITNGTSDIQRSKINTLGLESYFDSILIGGEGVAAKPSGEIFEKSLEQLGVKASQAIMVGDHDVNDIQAASNCGIKTVWIRNKYYAQPECCDYVISNVSELFSILDR</sequence>
<dbReference type="EMBL" id="CP136920">
    <property type="protein sequence ID" value="WOO39359.1"/>
    <property type="molecule type" value="Genomic_DNA"/>
</dbReference>
<dbReference type="SFLD" id="SFLDG01129">
    <property type="entry name" value="C1.5:_HAD__Beta-PGM__Phosphata"/>
    <property type="match status" value="1"/>
</dbReference>
<keyword evidence="2" id="KW-0479">Metal-binding</keyword>
<dbReference type="GO" id="GO:0016791">
    <property type="term" value="F:phosphatase activity"/>
    <property type="evidence" value="ECO:0007669"/>
    <property type="project" value="TreeGrafter"/>
</dbReference>
<dbReference type="RefSeq" id="WP_317831225.1">
    <property type="nucleotide sequence ID" value="NZ_CP136920.1"/>
</dbReference>
<dbReference type="GO" id="GO:0044281">
    <property type="term" value="P:small molecule metabolic process"/>
    <property type="evidence" value="ECO:0007669"/>
    <property type="project" value="UniProtKB-ARBA"/>
</dbReference>
<dbReference type="NCBIfam" id="TIGR01549">
    <property type="entry name" value="HAD-SF-IA-v1"/>
    <property type="match status" value="1"/>
</dbReference>
<evidence type="ECO:0000256" key="1">
    <source>
        <dbReference type="ARBA" id="ARBA00001946"/>
    </source>
</evidence>
<dbReference type="InterPro" id="IPR023214">
    <property type="entry name" value="HAD_sf"/>
</dbReference>
<dbReference type="GO" id="GO:0046872">
    <property type="term" value="F:metal ion binding"/>
    <property type="evidence" value="ECO:0007669"/>
    <property type="project" value="UniProtKB-KW"/>
</dbReference>
<dbReference type="Pfam" id="PF13419">
    <property type="entry name" value="HAD_2"/>
    <property type="match status" value="1"/>
</dbReference>
<gene>
    <name evidence="5" type="ORF">RZN69_12105</name>
</gene>
<dbReference type="KEGG" id="puo:RZN69_12105"/>
<dbReference type="SUPFAM" id="SSF56784">
    <property type="entry name" value="HAD-like"/>
    <property type="match status" value="1"/>
</dbReference>
<evidence type="ECO:0000313" key="6">
    <source>
        <dbReference type="Proteomes" id="UP001304300"/>
    </source>
</evidence>
<dbReference type="PANTHER" id="PTHR46470">
    <property type="entry name" value="N-ACYLNEURAMINATE-9-PHOSPHATASE"/>
    <property type="match status" value="1"/>
</dbReference>
<dbReference type="Gene3D" id="3.40.50.1000">
    <property type="entry name" value="HAD superfamily/HAD-like"/>
    <property type="match status" value="1"/>
</dbReference>
<dbReference type="SFLD" id="SFLDS00003">
    <property type="entry name" value="Haloacid_Dehalogenase"/>
    <property type="match status" value="1"/>
</dbReference>
<dbReference type="Proteomes" id="UP001304300">
    <property type="component" value="Chromosome"/>
</dbReference>
<dbReference type="PANTHER" id="PTHR46470:SF2">
    <property type="entry name" value="GLYCERALDEHYDE 3-PHOSPHATE PHOSPHATASE"/>
    <property type="match status" value="1"/>
</dbReference>
<evidence type="ECO:0000256" key="3">
    <source>
        <dbReference type="ARBA" id="ARBA00022801"/>
    </source>
</evidence>
<evidence type="ECO:0000256" key="4">
    <source>
        <dbReference type="ARBA" id="ARBA00022842"/>
    </source>
</evidence>
<accession>A0AAQ3L4S8</accession>
<dbReference type="Gene3D" id="1.20.120.710">
    <property type="entry name" value="Haloacid dehalogenase hydrolase-like domain"/>
    <property type="match status" value="1"/>
</dbReference>
<evidence type="ECO:0000256" key="2">
    <source>
        <dbReference type="ARBA" id="ARBA00022723"/>
    </source>
</evidence>
<organism evidence="5 6">
    <name type="scientific">Rubellicoccus peritrichatus</name>
    <dbReference type="NCBI Taxonomy" id="3080537"/>
    <lineage>
        <taxon>Bacteria</taxon>
        <taxon>Pseudomonadati</taxon>
        <taxon>Verrucomicrobiota</taxon>
        <taxon>Opitutia</taxon>
        <taxon>Puniceicoccales</taxon>
        <taxon>Cerasicoccaceae</taxon>
        <taxon>Rubellicoccus</taxon>
    </lineage>
</organism>
<dbReference type="NCBIfam" id="TIGR01509">
    <property type="entry name" value="HAD-SF-IA-v3"/>
    <property type="match status" value="1"/>
</dbReference>
<dbReference type="EC" id="3.1.3.-" evidence="5"/>
<dbReference type="InterPro" id="IPR006439">
    <property type="entry name" value="HAD-SF_hydro_IA"/>
</dbReference>
<evidence type="ECO:0000313" key="5">
    <source>
        <dbReference type="EMBL" id="WOO39359.1"/>
    </source>
</evidence>
<protein>
    <submittedName>
        <fullName evidence="5">HAD family hydrolase</fullName>
        <ecNumber evidence="5">3.1.3.-</ecNumber>
    </submittedName>
</protein>
<keyword evidence="6" id="KW-1185">Reference proteome</keyword>